<proteinExistence type="predicted"/>
<evidence type="ECO:0000313" key="2">
    <source>
        <dbReference type="Proteomes" id="UP000285579"/>
    </source>
</evidence>
<dbReference type="AlphaFoldDB" id="A0AAQ0RWR6"/>
<dbReference type="RefSeq" id="WP_119555488.1">
    <property type="nucleotide sequence ID" value="NZ_QXUI01000011.1"/>
</dbReference>
<gene>
    <name evidence="1" type="ORF">BU104_12580</name>
</gene>
<accession>A0AAQ0RWR6</accession>
<protein>
    <submittedName>
        <fullName evidence="1">Uncharacterized protein</fullName>
    </submittedName>
</protein>
<sequence length="101" mass="11839">MTEKYNHMQSESILNDKFNNEVEQTIKEVRRGKCDSFTSTDKLILNAQKTVLETMVMDLYMENFNIEDINNEIDSNEYNQIKSIVIEKLNLNEEKFKGGPL</sequence>
<evidence type="ECO:0000313" key="1">
    <source>
        <dbReference type="EMBL" id="RIM90962.1"/>
    </source>
</evidence>
<organism evidence="1 2">
    <name type="scientific">Staphylococcus xylosus</name>
    <dbReference type="NCBI Taxonomy" id="1288"/>
    <lineage>
        <taxon>Bacteria</taxon>
        <taxon>Bacillati</taxon>
        <taxon>Bacillota</taxon>
        <taxon>Bacilli</taxon>
        <taxon>Bacillales</taxon>
        <taxon>Staphylococcaceae</taxon>
        <taxon>Staphylococcus</taxon>
    </lineage>
</organism>
<dbReference type="Proteomes" id="UP000285579">
    <property type="component" value="Unassembled WGS sequence"/>
</dbReference>
<name>A0AAQ0RWR6_STAXY</name>
<reference evidence="1 2" key="1">
    <citation type="journal article" date="2016" name="Front. Microbiol.">
        <title>Comprehensive Phylogenetic Analysis of Bovine Non-aureus Staphylococci Species Based on Whole-Genome Sequencing.</title>
        <authorList>
            <person name="Naushad S."/>
            <person name="Barkema H.W."/>
            <person name="Luby C."/>
            <person name="Condas L.A."/>
            <person name="Nobrega D.B."/>
            <person name="Carson D.A."/>
            <person name="De Buck J."/>
        </authorList>
    </citation>
    <scope>NUCLEOTIDE SEQUENCE [LARGE SCALE GENOMIC DNA]</scope>
    <source>
        <strain evidence="1 2">SNUC 1349</strain>
    </source>
</reference>
<dbReference type="EMBL" id="QXUI01000011">
    <property type="protein sequence ID" value="RIM90962.1"/>
    <property type="molecule type" value="Genomic_DNA"/>
</dbReference>
<comment type="caution">
    <text evidence="1">The sequence shown here is derived from an EMBL/GenBank/DDBJ whole genome shotgun (WGS) entry which is preliminary data.</text>
</comment>